<keyword evidence="1" id="KW-1133">Transmembrane helix</keyword>
<evidence type="ECO:0000256" key="1">
    <source>
        <dbReference type="SAM" id="Phobius"/>
    </source>
</evidence>
<organism evidence="2 3">
    <name type="scientific">Orchesella dallaii</name>
    <dbReference type="NCBI Taxonomy" id="48710"/>
    <lineage>
        <taxon>Eukaryota</taxon>
        <taxon>Metazoa</taxon>
        <taxon>Ecdysozoa</taxon>
        <taxon>Arthropoda</taxon>
        <taxon>Hexapoda</taxon>
        <taxon>Collembola</taxon>
        <taxon>Entomobryomorpha</taxon>
        <taxon>Entomobryoidea</taxon>
        <taxon>Orchesellidae</taxon>
        <taxon>Orchesellinae</taxon>
        <taxon>Orchesella</taxon>
    </lineage>
</organism>
<proteinExistence type="predicted"/>
<comment type="caution">
    <text evidence="2">The sequence shown here is derived from an EMBL/GenBank/DDBJ whole genome shotgun (WGS) entry which is preliminary data.</text>
</comment>
<reference evidence="2 3" key="1">
    <citation type="submission" date="2024-08" db="EMBL/GenBank/DDBJ databases">
        <authorList>
            <person name="Cucini C."/>
            <person name="Frati F."/>
        </authorList>
    </citation>
    <scope>NUCLEOTIDE SEQUENCE [LARGE SCALE GENOMIC DNA]</scope>
</reference>
<feature type="transmembrane region" description="Helical" evidence="1">
    <location>
        <begin position="951"/>
        <end position="973"/>
    </location>
</feature>
<dbReference type="EMBL" id="CAXLJM020000092">
    <property type="protein sequence ID" value="CAL8132360.1"/>
    <property type="molecule type" value="Genomic_DNA"/>
</dbReference>
<evidence type="ECO:0000313" key="3">
    <source>
        <dbReference type="Proteomes" id="UP001642540"/>
    </source>
</evidence>
<protein>
    <submittedName>
        <fullName evidence="2">Uncharacterized protein</fullName>
    </submittedName>
</protein>
<evidence type="ECO:0000313" key="2">
    <source>
        <dbReference type="EMBL" id="CAL8132360.1"/>
    </source>
</evidence>
<name>A0ABP1RPG4_9HEXA</name>
<accession>A0ABP1RPG4</accession>
<sequence>MFTSGNISIENFIYRSNLSSIVVLEQEVSDVSILYATDCNVFNECHTQIKGVLEALDQINKTIWVDQKVHLDITFTFKLSSLFGANVSTNDVKQPATVHEVQIVLYNSDQIKCEYLADIGRIKNFQHIMSPEFWKAYFSLSYQPKIGFGYNEALLHCKKLKLPIQKADFLVMFIQFGNSNMVPESYDIFRKRMDFVNSQHDVFLQKIIQENPSRLPEPWKSPSSIIYCPIPLEAVNKEYQNLLQRYAEKWTKFGKTKNVVGFVVEVTSTPNNKIGEKGGFSLIPYVDSSVCNYDSNMKWYAPVALDFLNQYFNSVVLTDAEWKMLNSEESTDFSKKLNMVNSNVTGLNVILDYSDAFLYDKTDIPGFNHCEYNWLEVESNLQKFAGLEHSGASKLTTYGYHDKMEVSALIFAVGYNTESNKYSLYVDVSSAKRMSSNYAVGCAYRPMKYGSTSIINTDIDAVVAACNHINSSFYVIQTPLIDLDTTELDPKTSYLYYENVIRKQLNEINLLRSKFLKRHPDATVYIQPTINPAMNMDYVTVFCNSEALSVNEYVDAIVRWAKLNEIPLIFKPAFQYGNGGQGWFSYLIPQVTTDYGMEFADLYSLFVLRNYPQGINGWNVDTCIEEITGEPSNVEKTYFHNDVVGVMVDTRFMRNGTRIKKKEFEVMLEYPIHRFNLIEVIVDLKECGNIMGALKKLAEIRIIDSSKQILLQLVPKSGKHGPLTSFLECGKDILTEQKVLSFIGMHSKLHLSQEKIVVYHDDLLDARDRYSNLNLGVLFSSSTCMEIISFLIFRNSSNNPVLKLIGDLNYIICEEELILFVDDIVESLGEIFDTHLYIQRLIAIFKPPLKLYFRIYVNVLHGLTNGTMSRYLNLLSNFKNFGTAYNISYLLVEGYDSELGNKQGWWQVTNYADLSDPNVYLEKESVYFGTEMWRPKRAPIPSKDSSSTVEYVIAAAVISALLITCLILGSCLYTRLKNFRTRLTDEQVKEFLEGNFQMVGVDDNAIENEFVRATKFDESFELSILDLSIGETLNKSVNDSLIENL</sequence>
<keyword evidence="3" id="KW-1185">Reference proteome</keyword>
<keyword evidence="1" id="KW-0812">Transmembrane</keyword>
<keyword evidence="1" id="KW-0472">Membrane</keyword>
<dbReference type="Proteomes" id="UP001642540">
    <property type="component" value="Unassembled WGS sequence"/>
</dbReference>
<gene>
    <name evidence="2" type="ORF">ODALV1_LOCUS24592</name>
</gene>